<dbReference type="InterPro" id="IPR029058">
    <property type="entry name" value="AB_hydrolase_fold"/>
</dbReference>
<sequence>MRRGPARPTHRVIALVAVLAGILAVVGIPAVATAGPSPSSTLWLCRPGQPADPCGGRGDAPVDCFYVYPTVSLAPGVNAPRSVGPEERLIANQQAEPFGARCRVWAPVYRQSTLRGLFSARSTADRTAALRVAYTDVLSAWRDYLAHDNGGRGVVLVGHSQGTLMLRTLLREEIEPSPVHDRLVSAILLGGNVLTRSGSLVGGDFTRTPLCTARAETGCVVAYSTFGRTPPADTRYGVVPTEVSSPSRPLPAGDGYSVACTNPAALGSAATAPLRSRIAGRPVTGYNGRCTTGAGPHVLQVSGGDPVPAVALPQLPNATWGLHLLDVNIAQDDLVDLVGAQARTYLAHR</sequence>
<dbReference type="Gene3D" id="3.40.50.1820">
    <property type="entry name" value="alpha/beta hydrolase"/>
    <property type="match status" value="1"/>
</dbReference>
<dbReference type="InterPro" id="IPR021440">
    <property type="entry name" value="DUF3089"/>
</dbReference>
<evidence type="ECO:0008006" key="3">
    <source>
        <dbReference type="Google" id="ProtNLM"/>
    </source>
</evidence>
<dbReference type="SUPFAM" id="SSF53474">
    <property type="entry name" value="alpha/beta-Hydrolases"/>
    <property type="match status" value="1"/>
</dbReference>
<dbReference type="RefSeq" id="WP_253653596.1">
    <property type="nucleotide sequence ID" value="NZ_BAAAOE010000001.1"/>
</dbReference>
<keyword evidence="2" id="KW-1185">Reference proteome</keyword>
<protein>
    <recommendedName>
        <fullName evidence="3">DUF3089 domain-containing protein</fullName>
    </recommendedName>
</protein>
<proteinExistence type="predicted"/>
<accession>A0ABT1GYE5</accession>
<organism evidence="1 2">
    <name type="scientific">Williamsia serinedens</name>
    <dbReference type="NCBI Taxonomy" id="391736"/>
    <lineage>
        <taxon>Bacteria</taxon>
        <taxon>Bacillati</taxon>
        <taxon>Actinomycetota</taxon>
        <taxon>Actinomycetes</taxon>
        <taxon>Mycobacteriales</taxon>
        <taxon>Nocardiaceae</taxon>
        <taxon>Williamsia</taxon>
    </lineage>
</organism>
<evidence type="ECO:0000313" key="1">
    <source>
        <dbReference type="EMBL" id="MCP2160010.1"/>
    </source>
</evidence>
<dbReference type="EMBL" id="JAMTCG010000002">
    <property type="protein sequence ID" value="MCP2160010.1"/>
    <property type="molecule type" value="Genomic_DNA"/>
</dbReference>
<dbReference type="Pfam" id="PF11288">
    <property type="entry name" value="DUF3089"/>
    <property type="match status" value="1"/>
</dbReference>
<reference evidence="1 2" key="1">
    <citation type="submission" date="2022-06" db="EMBL/GenBank/DDBJ databases">
        <title>Genomic Encyclopedia of Archaeal and Bacterial Type Strains, Phase II (KMG-II): from individual species to whole genera.</title>
        <authorList>
            <person name="Goeker M."/>
        </authorList>
    </citation>
    <scope>NUCLEOTIDE SEQUENCE [LARGE SCALE GENOMIC DNA]</scope>
    <source>
        <strain evidence="1 2">DSM 45037</strain>
    </source>
</reference>
<name>A0ABT1GYE5_9NOCA</name>
<gene>
    <name evidence="1" type="ORF">LX12_001189</name>
</gene>
<dbReference type="Proteomes" id="UP001205740">
    <property type="component" value="Unassembled WGS sequence"/>
</dbReference>
<evidence type="ECO:0000313" key="2">
    <source>
        <dbReference type="Proteomes" id="UP001205740"/>
    </source>
</evidence>
<comment type="caution">
    <text evidence="1">The sequence shown here is derived from an EMBL/GenBank/DDBJ whole genome shotgun (WGS) entry which is preliminary data.</text>
</comment>